<sequence length="395" mass="46041">MGTECSENSEVQNSKQTGLITITVLVARFDFNYSKNRSLTGSYCELEMQIQDIRVLLLQILAILILLSAFQPPLNIQNVPLNRRLLTGFRGSGFDGRDVFSLIQRQPWLFWRNTGETPQSFLQLVADVSPALFRLTRDGLPRQRLGRSQLNITNQVLLALMWLRKYLHVESLALWFDTDPSTVVRIIYRVIPEMWRYFQNQIRWLNVNEWANIRGNWPEFPNAVGAIDATPHEIYRPITEPQRSFYSGHRHYHCFNTQLIIDNLGHLRYVQAGFLGSTHDATSYRLMTRIGPGQPLDLPQGAKLLADKAYPDGGSLLTAVRANQMHLLNPRERRRARRFNKCLSRRRIKVEHVFKEIKVYKAISQLWRHPRWLLPVCVELASFLAERRVRLFEHL</sequence>
<evidence type="ECO:0000256" key="2">
    <source>
        <dbReference type="ARBA" id="ARBA00022723"/>
    </source>
</evidence>
<evidence type="ECO:0000313" key="5">
    <source>
        <dbReference type="Proteomes" id="UP000515163"/>
    </source>
</evidence>
<dbReference type="InterPro" id="IPR027805">
    <property type="entry name" value="Transposase_HTH_dom"/>
</dbReference>
<feature type="domain" description="Transposase Helix-turn-helix" evidence="4">
    <location>
        <begin position="149"/>
        <end position="194"/>
    </location>
</feature>
<dbReference type="InParanoid" id="A0A6P8HIZ1"/>
<dbReference type="InterPro" id="IPR027806">
    <property type="entry name" value="HARBI1_dom"/>
</dbReference>
<dbReference type="AlphaFoldDB" id="A0A6P8HIZ1"/>
<name>A0A6P8HIZ1_ACTTE</name>
<evidence type="ECO:0000259" key="3">
    <source>
        <dbReference type="Pfam" id="PF13359"/>
    </source>
</evidence>
<protein>
    <submittedName>
        <fullName evidence="6">Uncharacterized protein LOC116289769</fullName>
    </submittedName>
</protein>
<evidence type="ECO:0000313" key="6">
    <source>
        <dbReference type="RefSeq" id="XP_031552570.1"/>
    </source>
</evidence>
<organism evidence="5 6">
    <name type="scientific">Actinia tenebrosa</name>
    <name type="common">Australian red waratah sea anemone</name>
    <dbReference type="NCBI Taxonomy" id="6105"/>
    <lineage>
        <taxon>Eukaryota</taxon>
        <taxon>Metazoa</taxon>
        <taxon>Cnidaria</taxon>
        <taxon>Anthozoa</taxon>
        <taxon>Hexacorallia</taxon>
        <taxon>Actiniaria</taxon>
        <taxon>Actiniidae</taxon>
        <taxon>Actinia</taxon>
    </lineage>
</organism>
<gene>
    <name evidence="6" type="primary">LOC116289769</name>
</gene>
<dbReference type="RefSeq" id="XP_031552570.1">
    <property type="nucleotide sequence ID" value="XM_031696710.1"/>
</dbReference>
<dbReference type="GO" id="GO:0046872">
    <property type="term" value="F:metal ion binding"/>
    <property type="evidence" value="ECO:0007669"/>
    <property type="project" value="UniProtKB-KW"/>
</dbReference>
<dbReference type="KEGG" id="aten:116289769"/>
<dbReference type="Proteomes" id="UP000515163">
    <property type="component" value="Unplaced"/>
</dbReference>
<reference evidence="6" key="1">
    <citation type="submission" date="2025-08" db="UniProtKB">
        <authorList>
            <consortium name="RefSeq"/>
        </authorList>
    </citation>
    <scope>IDENTIFICATION</scope>
</reference>
<keyword evidence="2" id="KW-0479">Metal-binding</keyword>
<accession>A0A6P8HIZ1</accession>
<dbReference type="Pfam" id="PF13613">
    <property type="entry name" value="HTH_Tnp_4"/>
    <property type="match status" value="1"/>
</dbReference>
<proteinExistence type="predicted"/>
<keyword evidence="5" id="KW-1185">Reference proteome</keyword>
<dbReference type="Pfam" id="PF13359">
    <property type="entry name" value="DDE_Tnp_4"/>
    <property type="match status" value="1"/>
</dbReference>
<comment type="cofactor">
    <cofactor evidence="1">
        <name>a divalent metal cation</name>
        <dbReference type="ChEBI" id="CHEBI:60240"/>
    </cofactor>
</comment>
<feature type="domain" description="DDE Tnp4" evidence="3">
    <location>
        <begin position="227"/>
        <end position="364"/>
    </location>
</feature>
<evidence type="ECO:0000256" key="1">
    <source>
        <dbReference type="ARBA" id="ARBA00001968"/>
    </source>
</evidence>
<dbReference type="GeneID" id="116289769"/>
<evidence type="ECO:0000259" key="4">
    <source>
        <dbReference type="Pfam" id="PF13613"/>
    </source>
</evidence>
<dbReference type="OrthoDB" id="5978462at2759"/>